<reference evidence="2 3" key="1">
    <citation type="submission" date="2019-07" db="EMBL/GenBank/DDBJ databases">
        <title>Whole genome shotgun sequence of Cellulomonas composti NBRC 100758.</title>
        <authorList>
            <person name="Hosoyama A."/>
            <person name="Uohara A."/>
            <person name="Ohji S."/>
            <person name="Ichikawa N."/>
        </authorList>
    </citation>
    <scope>NUCLEOTIDE SEQUENCE [LARGE SCALE GENOMIC DNA]</scope>
    <source>
        <strain evidence="2 3">NBRC 100758</strain>
    </source>
</reference>
<protein>
    <recommendedName>
        <fullName evidence="1">DUF6457 domain-containing protein</fullName>
    </recommendedName>
</protein>
<dbReference type="OrthoDB" id="4735656at2"/>
<dbReference type="RefSeq" id="WP_146841776.1">
    <property type="nucleotide sequence ID" value="NZ_BJWG01000002.1"/>
</dbReference>
<evidence type="ECO:0000313" key="3">
    <source>
        <dbReference type="Proteomes" id="UP000321720"/>
    </source>
</evidence>
<keyword evidence="3" id="KW-1185">Reference proteome</keyword>
<dbReference type="InterPro" id="IPR045598">
    <property type="entry name" value="DUF6457"/>
</dbReference>
<sequence length="98" mass="10248">MTDDPRRAPGADLPQWVDHITALLGVKRSRVDLDRLLDLSSEVAHGVARPAVPVTMFVAGLAAADLPADEVVALLDRVERAAVTWTAAGDDAPADGPA</sequence>
<dbReference type="AlphaFoldDB" id="A0A511J857"/>
<evidence type="ECO:0000313" key="2">
    <source>
        <dbReference type="EMBL" id="GEL94186.1"/>
    </source>
</evidence>
<dbReference type="EMBL" id="BJWG01000002">
    <property type="protein sequence ID" value="GEL94186.1"/>
    <property type="molecule type" value="Genomic_DNA"/>
</dbReference>
<accession>A0A511J857</accession>
<gene>
    <name evidence="2" type="ORF">CCO02nite_08440</name>
</gene>
<comment type="caution">
    <text evidence="2">The sequence shown here is derived from an EMBL/GenBank/DDBJ whole genome shotgun (WGS) entry which is preliminary data.</text>
</comment>
<dbReference type="Proteomes" id="UP000321720">
    <property type="component" value="Unassembled WGS sequence"/>
</dbReference>
<feature type="domain" description="DUF6457" evidence="1">
    <location>
        <begin position="10"/>
        <end position="88"/>
    </location>
</feature>
<organism evidence="2 3">
    <name type="scientific">Cellulomonas composti</name>
    <dbReference type="NCBI Taxonomy" id="266130"/>
    <lineage>
        <taxon>Bacteria</taxon>
        <taxon>Bacillati</taxon>
        <taxon>Actinomycetota</taxon>
        <taxon>Actinomycetes</taxon>
        <taxon>Micrococcales</taxon>
        <taxon>Cellulomonadaceae</taxon>
        <taxon>Cellulomonas</taxon>
    </lineage>
</organism>
<dbReference type="Pfam" id="PF20058">
    <property type="entry name" value="DUF6457"/>
    <property type="match status" value="1"/>
</dbReference>
<name>A0A511J857_9CELL</name>
<evidence type="ECO:0000259" key="1">
    <source>
        <dbReference type="Pfam" id="PF20058"/>
    </source>
</evidence>
<proteinExistence type="predicted"/>